<evidence type="ECO:0000313" key="11">
    <source>
        <dbReference type="EMBL" id="MDR7330123.1"/>
    </source>
</evidence>
<dbReference type="SUPFAM" id="SSF82689">
    <property type="entry name" value="Mechanosensitive channel protein MscS (YggB), C-terminal domain"/>
    <property type="match status" value="1"/>
</dbReference>
<dbReference type="InterPro" id="IPR011014">
    <property type="entry name" value="MscS_channel_TM-2"/>
</dbReference>
<sequence length="344" mass="37419">MTSYTHSLTQASTTEQLTESAEEAAGAVNDFWRNDLVQEWLVQAPLKIAVILIVASILHWALRRTVNRLARRNIASGGRGTRRLLPGRLARQDTEVTRQMELLSVTQEKRRQSRVKTISGVFNSAIAIVIWTWAVMAILSAVGVNVAPLIASAGVVGVAIGFGAQSLVKDFLSGIFMLIEDQYGIGDTIDVGDGIVGDVEEISLRVTTLRDIDGGLWYVRNGEILRIGNLSDGYAIARLQIPVGLDNDTETTLQIIGDAAREAVRDPRIADLVIEEPVINGVTDIQPDHVSYRVSVKTLPGDQWTVQRLAQAKVVNALRVHGVSMPYLATLSRPGVEKPDALGD</sequence>
<dbReference type="SUPFAM" id="SSF82861">
    <property type="entry name" value="Mechanosensitive channel protein MscS (YggB), transmembrane region"/>
    <property type="match status" value="1"/>
</dbReference>
<evidence type="ECO:0000256" key="1">
    <source>
        <dbReference type="ARBA" id="ARBA00004651"/>
    </source>
</evidence>
<dbReference type="PANTHER" id="PTHR30460:SF0">
    <property type="entry name" value="MODERATE CONDUCTANCE MECHANOSENSITIVE CHANNEL YBIO"/>
    <property type="match status" value="1"/>
</dbReference>
<feature type="region of interest" description="Disordered" evidence="7">
    <location>
        <begin position="1"/>
        <end position="20"/>
    </location>
</feature>
<dbReference type="InterPro" id="IPR010920">
    <property type="entry name" value="LSM_dom_sf"/>
</dbReference>
<protein>
    <submittedName>
        <fullName evidence="11">Small conductance mechanosensitive channel</fullName>
    </submittedName>
</protein>
<dbReference type="Gene3D" id="1.10.287.1260">
    <property type="match status" value="1"/>
</dbReference>
<evidence type="ECO:0000256" key="4">
    <source>
        <dbReference type="ARBA" id="ARBA00022692"/>
    </source>
</evidence>
<comment type="similarity">
    <text evidence="2">Belongs to the MscS (TC 1.A.23) family.</text>
</comment>
<keyword evidence="5 8" id="KW-1133">Transmembrane helix</keyword>
<dbReference type="Gene3D" id="2.30.30.60">
    <property type="match status" value="1"/>
</dbReference>
<dbReference type="InterPro" id="IPR006685">
    <property type="entry name" value="MscS_channel_2nd"/>
</dbReference>
<evidence type="ECO:0000256" key="2">
    <source>
        <dbReference type="ARBA" id="ARBA00008017"/>
    </source>
</evidence>
<dbReference type="Pfam" id="PF21088">
    <property type="entry name" value="MS_channel_1st"/>
    <property type="match status" value="1"/>
</dbReference>
<accession>A0ABU2A1Y3</accession>
<dbReference type="InterPro" id="IPR049142">
    <property type="entry name" value="MS_channel_1st"/>
</dbReference>
<dbReference type="Pfam" id="PF00924">
    <property type="entry name" value="MS_channel_2nd"/>
    <property type="match status" value="1"/>
</dbReference>
<evidence type="ECO:0000256" key="6">
    <source>
        <dbReference type="ARBA" id="ARBA00023136"/>
    </source>
</evidence>
<dbReference type="InterPro" id="IPR023408">
    <property type="entry name" value="MscS_beta-dom_sf"/>
</dbReference>
<evidence type="ECO:0000259" key="9">
    <source>
        <dbReference type="Pfam" id="PF00924"/>
    </source>
</evidence>
<feature type="transmembrane region" description="Helical" evidence="8">
    <location>
        <begin position="149"/>
        <end position="168"/>
    </location>
</feature>
<feature type="domain" description="Mechanosensitive ion channel MscS" evidence="9">
    <location>
        <begin position="167"/>
        <end position="231"/>
    </location>
</feature>
<gene>
    <name evidence="11" type="ORF">J2S39_001799</name>
</gene>
<keyword evidence="6 8" id="KW-0472">Membrane</keyword>
<feature type="transmembrane region" description="Helical" evidence="8">
    <location>
        <begin position="40"/>
        <end position="62"/>
    </location>
</feature>
<dbReference type="InterPro" id="IPR011066">
    <property type="entry name" value="MscS_channel_C_sf"/>
</dbReference>
<organism evidence="11 12">
    <name type="scientific">Corynebacterium guangdongense</name>
    <dbReference type="NCBI Taxonomy" id="1783348"/>
    <lineage>
        <taxon>Bacteria</taxon>
        <taxon>Bacillati</taxon>
        <taxon>Actinomycetota</taxon>
        <taxon>Actinomycetes</taxon>
        <taxon>Mycobacteriales</taxon>
        <taxon>Corynebacteriaceae</taxon>
        <taxon>Corynebacterium</taxon>
    </lineage>
</organism>
<feature type="compositionally biased region" description="Polar residues" evidence="7">
    <location>
        <begin position="1"/>
        <end position="19"/>
    </location>
</feature>
<dbReference type="RefSeq" id="WP_290195535.1">
    <property type="nucleotide sequence ID" value="NZ_CP047654.1"/>
</dbReference>
<dbReference type="PANTHER" id="PTHR30460">
    <property type="entry name" value="MODERATE CONDUCTANCE MECHANOSENSITIVE CHANNEL YBIO"/>
    <property type="match status" value="1"/>
</dbReference>
<comment type="subcellular location">
    <subcellularLocation>
        <location evidence="1">Cell membrane</location>
        <topology evidence="1">Multi-pass membrane protein</topology>
    </subcellularLocation>
</comment>
<name>A0ABU2A1Y3_9CORY</name>
<evidence type="ECO:0000256" key="8">
    <source>
        <dbReference type="SAM" id="Phobius"/>
    </source>
</evidence>
<reference evidence="11" key="1">
    <citation type="submission" date="2023-07" db="EMBL/GenBank/DDBJ databases">
        <title>Sequencing the genomes of 1000 actinobacteria strains.</title>
        <authorList>
            <person name="Klenk H.-P."/>
        </authorList>
    </citation>
    <scope>NUCLEOTIDE SEQUENCE</scope>
    <source>
        <strain evidence="11">DSM 107476</strain>
    </source>
</reference>
<feature type="transmembrane region" description="Helical" evidence="8">
    <location>
        <begin position="120"/>
        <end position="143"/>
    </location>
</feature>
<dbReference type="Proteomes" id="UP001180840">
    <property type="component" value="Unassembled WGS sequence"/>
</dbReference>
<dbReference type="SUPFAM" id="SSF50182">
    <property type="entry name" value="Sm-like ribonucleoproteins"/>
    <property type="match status" value="1"/>
</dbReference>
<evidence type="ECO:0000256" key="5">
    <source>
        <dbReference type="ARBA" id="ARBA00022989"/>
    </source>
</evidence>
<evidence type="ECO:0000313" key="12">
    <source>
        <dbReference type="Proteomes" id="UP001180840"/>
    </source>
</evidence>
<dbReference type="Gene3D" id="3.30.70.100">
    <property type="match status" value="1"/>
</dbReference>
<dbReference type="EMBL" id="JAVDXZ010000001">
    <property type="protein sequence ID" value="MDR7330123.1"/>
    <property type="molecule type" value="Genomic_DNA"/>
</dbReference>
<keyword evidence="4 8" id="KW-0812">Transmembrane</keyword>
<proteinExistence type="inferred from homology"/>
<feature type="domain" description="Mechanosensitive ion channel transmembrane helices 2/3" evidence="10">
    <location>
        <begin position="126"/>
        <end position="165"/>
    </location>
</feature>
<evidence type="ECO:0000256" key="3">
    <source>
        <dbReference type="ARBA" id="ARBA00022475"/>
    </source>
</evidence>
<evidence type="ECO:0000259" key="10">
    <source>
        <dbReference type="Pfam" id="PF21088"/>
    </source>
</evidence>
<keyword evidence="12" id="KW-1185">Reference proteome</keyword>
<comment type="caution">
    <text evidence="11">The sequence shown here is derived from an EMBL/GenBank/DDBJ whole genome shotgun (WGS) entry which is preliminary data.</text>
</comment>
<keyword evidence="3" id="KW-1003">Cell membrane</keyword>
<dbReference type="InterPro" id="IPR045276">
    <property type="entry name" value="YbiO_bact"/>
</dbReference>
<evidence type="ECO:0000256" key="7">
    <source>
        <dbReference type="SAM" id="MobiDB-lite"/>
    </source>
</evidence>